<feature type="non-terminal residue" evidence="2">
    <location>
        <position position="368"/>
    </location>
</feature>
<dbReference type="AlphaFoldDB" id="A0AAV5SAN8"/>
<dbReference type="Gene3D" id="3.80.10.10">
    <property type="entry name" value="Ribonuclease Inhibitor"/>
    <property type="match status" value="2"/>
</dbReference>
<evidence type="ECO:0000313" key="2">
    <source>
        <dbReference type="EMBL" id="GMS80028.1"/>
    </source>
</evidence>
<dbReference type="GO" id="GO:0019005">
    <property type="term" value="C:SCF ubiquitin ligase complex"/>
    <property type="evidence" value="ECO:0007669"/>
    <property type="project" value="TreeGrafter"/>
</dbReference>
<evidence type="ECO:0000313" key="3">
    <source>
        <dbReference type="Proteomes" id="UP001432027"/>
    </source>
</evidence>
<keyword evidence="3" id="KW-1185">Reference proteome</keyword>
<dbReference type="Proteomes" id="UP001432027">
    <property type="component" value="Unassembled WGS sequence"/>
</dbReference>
<dbReference type="GO" id="GO:0031146">
    <property type="term" value="P:SCF-dependent proteasomal ubiquitin-dependent protein catabolic process"/>
    <property type="evidence" value="ECO:0007669"/>
    <property type="project" value="TreeGrafter"/>
</dbReference>
<comment type="caution">
    <text evidence="2">The sequence shown here is derived from an EMBL/GenBank/DDBJ whole genome shotgun (WGS) entry which is preliminary data.</text>
</comment>
<accession>A0AAV5SAN8</accession>
<evidence type="ECO:0008006" key="4">
    <source>
        <dbReference type="Google" id="ProtNLM"/>
    </source>
</evidence>
<dbReference type="PANTHER" id="PTHR13318">
    <property type="entry name" value="PARTNER OF PAIRED, ISOFORM B-RELATED"/>
    <property type="match status" value="1"/>
</dbReference>
<sequence>HFSDCTQLRQLDLGAVILNADITRLLQAVAAQLRVLSLEETSWVHNEHADKMADMLCGFTRLESINLRSAMFSIENIVHLPITLRQIDISHAHHFSESAMVSFLREHPRLESLSASPCPVMNQDIMDALSDLSNLVHLSLGFIDDRSIDMSSLARLSGLRSLTLQSVSSLNETSLLPILSSLPFLSILSLRRCDRVFDFSSLSFCDRLSSLTITDTMQLSDTDLILLAARCSLRHLHISNCINVTSQGLCYALSHSQLQELLLTHCPSITDEVMYTLVTTQETIKTISIERCIRITSKGVGALAWLRNIRLLRSLHISKNRQIDDSAVESLHNALLTLARRPQPCLSASDTDCHKRRKRREISPAKEQ</sequence>
<dbReference type="PANTHER" id="PTHR13318:SF95">
    <property type="entry name" value="F-BOX PROTEIN YLR352W"/>
    <property type="match status" value="1"/>
</dbReference>
<dbReference type="SMART" id="SM00367">
    <property type="entry name" value="LRR_CC"/>
    <property type="match status" value="5"/>
</dbReference>
<proteinExistence type="predicted"/>
<feature type="region of interest" description="Disordered" evidence="1">
    <location>
        <begin position="347"/>
        <end position="368"/>
    </location>
</feature>
<protein>
    <recommendedName>
        <fullName evidence="4">RNI-like protein</fullName>
    </recommendedName>
</protein>
<dbReference type="SUPFAM" id="SSF52047">
    <property type="entry name" value="RNI-like"/>
    <property type="match status" value="1"/>
</dbReference>
<feature type="non-terminal residue" evidence="2">
    <location>
        <position position="1"/>
    </location>
</feature>
<organism evidence="2 3">
    <name type="scientific">Pristionchus entomophagus</name>
    <dbReference type="NCBI Taxonomy" id="358040"/>
    <lineage>
        <taxon>Eukaryota</taxon>
        <taxon>Metazoa</taxon>
        <taxon>Ecdysozoa</taxon>
        <taxon>Nematoda</taxon>
        <taxon>Chromadorea</taxon>
        <taxon>Rhabditida</taxon>
        <taxon>Rhabditina</taxon>
        <taxon>Diplogasteromorpha</taxon>
        <taxon>Diplogasteroidea</taxon>
        <taxon>Neodiplogasteridae</taxon>
        <taxon>Pristionchus</taxon>
    </lineage>
</organism>
<dbReference type="InterPro" id="IPR032675">
    <property type="entry name" value="LRR_dom_sf"/>
</dbReference>
<dbReference type="InterPro" id="IPR006553">
    <property type="entry name" value="Leu-rich_rpt_Cys-con_subtyp"/>
</dbReference>
<gene>
    <name evidence="2" type="ORF">PENTCL1PPCAC_2203</name>
</gene>
<reference evidence="2" key="1">
    <citation type="submission" date="2023-10" db="EMBL/GenBank/DDBJ databases">
        <title>Genome assembly of Pristionchus species.</title>
        <authorList>
            <person name="Yoshida K."/>
            <person name="Sommer R.J."/>
        </authorList>
    </citation>
    <scope>NUCLEOTIDE SEQUENCE</scope>
    <source>
        <strain evidence="2">RS0144</strain>
    </source>
</reference>
<dbReference type="EMBL" id="BTSX01000001">
    <property type="protein sequence ID" value="GMS80028.1"/>
    <property type="molecule type" value="Genomic_DNA"/>
</dbReference>
<name>A0AAV5SAN8_9BILA</name>
<evidence type="ECO:0000256" key="1">
    <source>
        <dbReference type="SAM" id="MobiDB-lite"/>
    </source>
</evidence>